<evidence type="ECO:0000313" key="4">
    <source>
        <dbReference type="Proteomes" id="UP000233786"/>
    </source>
</evidence>
<dbReference type="AlphaFoldDB" id="A0A2N3XRY6"/>
<proteinExistence type="predicted"/>
<gene>
    <name evidence="3" type="ORF">A8926_0935</name>
</gene>
<name>A0A2N3XRY6_SACSN</name>
<dbReference type="GO" id="GO:0070967">
    <property type="term" value="F:coenzyme F420 binding"/>
    <property type="evidence" value="ECO:0007669"/>
    <property type="project" value="TreeGrafter"/>
</dbReference>
<evidence type="ECO:0000256" key="1">
    <source>
        <dbReference type="ARBA" id="ARBA00023002"/>
    </source>
</evidence>
<dbReference type="Pfam" id="PF01243">
    <property type="entry name" value="PNPOx_N"/>
    <property type="match status" value="1"/>
</dbReference>
<dbReference type="GO" id="GO:0005829">
    <property type="term" value="C:cytosol"/>
    <property type="evidence" value="ECO:0007669"/>
    <property type="project" value="TreeGrafter"/>
</dbReference>
<reference evidence="3" key="1">
    <citation type="submission" date="2017-12" db="EMBL/GenBank/DDBJ databases">
        <title>Sequencing the genomes of 1000 Actinobacteria strains.</title>
        <authorList>
            <person name="Klenk H.-P."/>
        </authorList>
    </citation>
    <scope>NUCLEOTIDE SEQUENCE [LARGE SCALE GENOMIC DNA]</scope>
    <source>
        <strain evidence="3">DSM 44228</strain>
    </source>
</reference>
<dbReference type="InterPro" id="IPR012349">
    <property type="entry name" value="Split_barrel_FMN-bd"/>
</dbReference>
<keyword evidence="1" id="KW-0560">Oxidoreductase</keyword>
<dbReference type="EMBL" id="PJNB01000001">
    <property type="protein sequence ID" value="PKW13409.1"/>
    <property type="molecule type" value="Genomic_DNA"/>
</dbReference>
<dbReference type="InterPro" id="IPR052019">
    <property type="entry name" value="F420H2_bilvrd_red/Heme_oxyg"/>
</dbReference>
<comment type="caution">
    <text evidence="3">The sequence shown here is derived from an EMBL/GenBank/DDBJ whole genome shotgun (WGS) entry which is preliminary data.</text>
</comment>
<sequence>MARMTTWQEFAEQAPELAKTARAQLEAAKHHVLATLRRDGSPRVSCTEVGWRGPDLTLGSMPGSRKALDLRRDPRFALHANPGDGLMASPDVKIAGQAVEVTGDEQHAWVEEVSPPSEDSHLFRLEVTEVTTTGVSDDQTHLVIQHWTPAEGARTFKRR</sequence>
<dbReference type="Gene3D" id="2.30.110.10">
    <property type="entry name" value="Electron Transport, Fmn-binding Protein, Chain A"/>
    <property type="match status" value="1"/>
</dbReference>
<dbReference type="Proteomes" id="UP000233786">
    <property type="component" value="Unassembled WGS sequence"/>
</dbReference>
<keyword evidence="4" id="KW-1185">Reference proteome</keyword>
<protein>
    <submittedName>
        <fullName evidence="3">Pyridoxamine 5'-phosphate oxidase</fullName>
    </submittedName>
</protein>
<dbReference type="InterPro" id="IPR011576">
    <property type="entry name" value="Pyridox_Oxase_N"/>
</dbReference>
<organism evidence="3 4">
    <name type="scientific">Saccharopolyspora spinosa</name>
    <dbReference type="NCBI Taxonomy" id="60894"/>
    <lineage>
        <taxon>Bacteria</taxon>
        <taxon>Bacillati</taxon>
        <taxon>Actinomycetota</taxon>
        <taxon>Actinomycetes</taxon>
        <taxon>Pseudonocardiales</taxon>
        <taxon>Pseudonocardiaceae</taxon>
        <taxon>Saccharopolyspora</taxon>
    </lineage>
</organism>
<dbReference type="SUPFAM" id="SSF50475">
    <property type="entry name" value="FMN-binding split barrel"/>
    <property type="match status" value="1"/>
</dbReference>
<dbReference type="PANTHER" id="PTHR35176">
    <property type="entry name" value="HEME OXYGENASE HI_0854-RELATED"/>
    <property type="match status" value="1"/>
</dbReference>
<dbReference type="PANTHER" id="PTHR35176:SF6">
    <property type="entry name" value="HEME OXYGENASE HI_0854-RELATED"/>
    <property type="match status" value="1"/>
</dbReference>
<evidence type="ECO:0000259" key="2">
    <source>
        <dbReference type="Pfam" id="PF01243"/>
    </source>
</evidence>
<dbReference type="STRING" id="994479.GCA_000194155_06329"/>
<accession>A0A2N3XRY6</accession>
<evidence type="ECO:0000313" key="3">
    <source>
        <dbReference type="EMBL" id="PKW13409.1"/>
    </source>
</evidence>
<feature type="domain" description="Pyridoxamine 5'-phosphate oxidase N-terminal" evidence="2">
    <location>
        <begin position="19"/>
        <end position="133"/>
    </location>
</feature>
<dbReference type="GO" id="GO:0016627">
    <property type="term" value="F:oxidoreductase activity, acting on the CH-CH group of donors"/>
    <property type="evidence" value="ECO:0007669"/>
    <property type="project" value="TreeGrafter"/>
</dbReference>